<dbReference type="GO" id="GO:0016818">
    <property type="term" value="F:hydrolase activity, acting on acid anhydrides, in phosphorus-containing anhydrides"/>
    <property type="evidence" value="ECO:0007669"/>
    <property type="project" value="InterPro"/>
</dbReference>
<dbReference type="AlphaFoldDB" id="A0A0Z8CIV7"/>
<evidence type="ECO:0000256" key="3">
    <source>
        <dbReference type="SAM" id="Phobius"/>
    </source>
</evidence>
<protein>
    <submittedName>
        <fullName evidence="5">Phage protein</fullName>
    </submittedName>
</protein>
<dbReference type="SMART" id="SM00910">
    <property type="entry name" value="HIRAN"/>
    <property type="match status" value="1"/>
</dbReference>
<name>A0A0Z8CIV7_STRSU</name>
<reference evidence="5 6" key="1">
    <citation type="submission" date="2016-02" db="EMBL/GenBank/DDBJ databases">
        <authorList>
            <consortium name="Pathogen Informatics"/>
        </authorList>
    </citation>
    <scope>NUCLEOTIDE SEQUENCE [LARGE SCALE GENOMIC DNA]</scope>
    <source>
        <strain evidence="5 6">LSS100</strain>
    </source>
</reference>
<evidence type="ECO:0000313" key="6">
    <source>
        <dbReference type="Proteomes" id="UP000072003"/>
    </source>
</evidence>
<evidence type="ECO:0000313" key="5">
    <source>
        <dbReference type="EMBL" id="CYU26073.1"/>
    </source>
</evidence>
<dbReference type="GO" id="GO:0003676">
    <property type="term" value="F:nucleic acid binding"/>
    <property type="evidence" value="ECO:0007669"/>
    <property type="project" value="InterPro"/>
</dbReference>
<accession>A0A0Z8CIV7</accession>
<keyword evidence="3" id="KW-0812">Transmembrane</keyword>
<dbReference type="Gene3D" id="3.30.70.2330">
    <property type="match status" value="1"/>
</dbReference>
<dbReference type="InterPro" id="IPR014905">
    <property type="entry name" value="HIRAN"/>
</dbReference>
<dbReference type="Proteomes" id="UP000072003">
    <property type="component" value="Unassembled WGS sequence"/>
</dbReference>
<organism evidence="5 6">
    <name type="scientific">Streptococcus suis</name>
    <dbReference type="NCBI Taxonomy" id="1307"/>
    <lineage>
        <taxon>Bacteria</taxon>
        <taxon>Bacillati</taxon>
        <taxon>Bacillota</taxon>
        <taxon>Bacilli</taxon>
        <taxon>Lactobacillales</taxon>
        <taxon>Streptococcaceae</taxon>
        <taxon>Streptococcus</taxon>
    </lineage>
</organism>
<feature type="transmembrane region" description="Helical" evidence="3">
    <location>
        <begin position="75"/>
        <end position="96"/>
    </location>
</feature>
<feature type="transmembrane region" description="Helical" evidence="3">
    <location>
        <begin position="102"/>
        <end position="120"/>
    </location>
</feature>
<sequence>MKIGYRKPSVKKSLSARTTGRAKRAVKSSVNPVYGKKGMGLLNDPKKAVYNKVYNKTSYSVFDAEKSNSNFGCSYAMVITIIFILLLLHSIIDYFLSFGERFSKIPFCFLGLAILLFVIIKIMQKRISSSFDEVPNIPDIDEIFYEQPSEKETTDTEKPIFKTMVSVVGMNYRKENAEKALGMMVGNRTDQVKLVREPTNPYDHLAIKVYLFDIFIGYIPRKGMKELRKLIQDESLTIKVIATEDIVSDDDLNCLLEIEIYK</sequence>
<dbReference type="Pfam" id="PF08797">
    <property type="entry name" value="HIRAN"/>
    <property type="match status" value="1"/>
</dbReference>
<proteinExistence type="predicted"/>
<dbReference type="GO" id="GO:0008270">
    <property type="term" value="F:zinc ion binding"/>
    <property type="evidence" value="ECO:0007669"/>
    <property type="project" value="InterPro"/>
</dbReference>
<keyword evidence="3" id="KW-0472">Membrane</keyword>
<keyword evidence="3" id="KW-1133">Transmembrane helix</keyword>
<evidence type="ECO:0000256" key="2">
    <source>
        <dbReference type="ARBA" id="ARBA00022801"/>
    </source>
</evidence>
<gene>
    <name evidence="5" type="ORF">ERS132462_01677</name>
</gene>
<feature type="domain" description="HIRAN" evidence="4">
    <location>
        <begin position="162"/>
        <end position="260"/>
    </location>
</feature>
<evidence type="ECO:0000259" key="4">
    <source>
        <dbReference type="SMART" id="SM00910"/>
    </source>
</evidence>
<keyword evidence="1" id="KW-0479">Metal-binding</keyword>
<evidence type="ECO:0000256" key="1">
    <source>
        <dbReference type="ARBA" id="ARBA00022723"/>
    </source>
</evidence>
<dbReference type="EMBL" id="FIFN01000019">
    <property type="protein sequence ID" value="CYU26073.1"/>
    <property type="molecule type" value="Genomic_DNA"/>
</dbReference>
<keyword evidence="2" id="KW-0378">Hydrolase</keyword>